<dbReference type="PROSITE" id="PS51212">
    <property type="entry name" value="WSC"/>
    <property type="match status" value="1"/>
</dbReference>
<evidence type="ECO:0000259" key="2">
    <source>
        <dbReference type="PROSITE" id="PS51212"/>
    </source>
</evidence>
<organism evidence="3 4">
    <name type="scientific">Fusarium pseudoanthophilum</name>
    <dbReference type="NCBI Taxonomy" id="48495"/>
    <lineage>
        <taxon>Eukaryota</taxon>
        <taxon>Fungi</taxon>
        <taxon>Dikarya</taxon>
        <taxon>Ascomycota</taxon>
        <taxon>Pezizomycotina</taxon>
        <taxon>Sordariomycetes</taxon>
        <taxon>Hypocreomycetidae</taxon>
        <taxon>Hypocreales</taxon>
        <taxon>Nectriaceae</taxon>
        <taxon>Fusarium</taxon>
        <taxon>Fusarium fujikuroi species complex</taxon>
    </lineage>
</organism>
<gene>
    <name evidence="3" type="ORF">FPANT_161</name>
</gene>
<dbReference type="Proteomes" id="UP000544095">
    <property type="component" value="Unassembled WGS sequence"/>
</dbReference>
<proteinExistence type="predicted"/>
<feature type="region of interest" description="Disordered" evidence="1">
    <location>
        <begin position="862"/>
        <end position="903"/>
    </location>
</feature>
<dbReference type="InterPro" id="IPR002889">
    <property type="entry name" value="WSC_carb-bd"/>
</dbReference>
<protein>
    <recommendedName>
        <fullName evidence="2">WSC domain-containing protein</fullName>
    </recommendedName>
</protein>
<feature type="compositionally biased region" description="Low complexity" evidence="1">
    <location>
        <begin position="458"/>
        <end position="551"/>
    </location>
</feature>
<comment type="caution">
    <text evidence="3">The sequence shown here is derived from an EMBL/GenBank/DDBJ whole genome shotgun (WGS) entry which is preliminary data.</text>
</comment>
<feature type="region of interest" description="Disordered" evidence="1">
    <location>
        <begin position="450"/>
        <end position="553"/>
    </location>
</feature>
<evidence type="ECO:0000313" key="4">
    <source>
        <dbReference type="Proteomes" id="UP000544095"/>
    </source>
</evidence>
<evidence type="ECO:0000256" key="1">
    <source>
        <dbReference type="SAM" id="MobiDB-lite"/>
    </source>
</evidence>
<dbReference type="AlphaFoldDB" id="A0A8H5Q7A1"/>
<name>A0A8H5Q7A1_9HYPO</name>
<dbReference type="SMART" id="SM00321">
    <property type="entry name" value="WSC"/>
    <property type="match status" value="1"/>
</dbReference>
<feature type="domain" description="WSC" evidence="2">
    <location>
        <begin position="563"/>
        <end position="651"/>
    </location>
</feature>
<dbReference type="EMBL" id="JAAOAR010000008">
    <property type="protein sequence ID" value="KAF5609418.1"/>
    <property type="molecule type" value="Genomic_DNA"/>
</dbReference>
<accession>A0A8H5Q7A1</accession>
<reference evidence="3 4" key="1">
    <citation type="submission" date="2020-05" db="EMBL/GenBank/DDBJ databases">
        <title>Identification and distribution of gene clusters putatively required for synthesis of sphingolipid metabolism inhibitors in phylogenetically diverse species of the filamentous fungus Fusarium.</title>
        <authorList>
            <person name="Kim H.-S."/>
            <person name="Busman M."/>
            <person name="Brown D.W."/>
            <person name="Divon H."/>
            <person name="Uhlig S."/>
            <person name="Proctor R.H."/>
        </authorList>
    </citation>
    <scope>NUCLEOTIDE SEQUENCE [LARGE SCALE GENOMIC DNA]</scope>
    <source>
        <strain evidence="3 4">NRRL 25211</strain>
    </source>
</reference>
<sequence length="935" mass="96656">METSSGDTVGSAIFSGPGLMVMGVNSLGEMSMGTFTDGPFGLGSGGMLTSGKATGAYTSGDRNVDTGVGSGYDGVCAPGTQNINALQVQLQLEPGYNGVRIEFVFATQEAPSTLANMDAISILDVTLGTPIQYAFDTNGNQINALSPFLLTPDAIVPPDSLTGYTRSSPPLVRTIMATNGFVVVILSVCDVGDALNDSGFLLRAEGCIDCDFGSDKVEINYAYETTTLPPGEQPYTSTIPASGTESGTFVVFVEATGVTTTTSEPTTTAEETTTTEEITTTEETTTTVEATTTAGEVASTTTAQPTTTTTDDLTTTSVGVTTTTEVSTTTTETTTTETTTTAIDEVTTTELVSTTEESTSVFFETTTTTTDITSESVFTTEETTTTERSTTVITSELETTTTAEMSTSTEEMASSATVKFTTSADVEPILSTTSEIVSTSVDLGPVLASDTTTSESIVSTTNELVESTTTSTSVIPEISTESTAPSIVSTAFPSSSSESTSFMGETTSRTTTSSSEAIPETTSAPVEPVTSSSPEIPTTSSSDALPATSSSVNGPSNIDTIRGYTYKGCLGSADGYPSFNLIGSGANMTTSSCVALARGRAYVGIYDRSCYASDSLDSTSLVLNGRCDIPCPGDSSHFCGGLLVSSSERRWVGPRKALDRRAAPANILLTLYALDDEPPSPGETSTEVEVPVITQDGVTAITTDAISSRSVATVTDVVTESPILQPVETLIDSVTKPGQTFVETTVMTVTYTIVDPNNPRTMTVTEYCAILSFEPCSRCAHPPVPTVEMTTYVMPCNACGHHGENEVTITAPCAAVTEPAMNAAHGSQGLVNALASTRAAYHAAPGPVRTVTTALRLAKTTASAGPDNIENPSPGQHQTSDEKTGAGYAVPSQPSSGTSGKGTAVTEVVVAGARRYERGILSSLAMVFIALGVLL</sequence>
<keyword evidence="4" id="KW-1185">Reference proteome</keyword>
<feature type="region of interest" description="Disordered" evidence="1">
    <location>
        <begin position="259"/>
        <end position="287"/>
    </location>
</feature>
<dbReference type="Pfam" id="PF01822">
    <property type="entry name" value="WSC"/>
    <property type="match status" value="1"/>
</dbReference>
<evidence type="ECO:0000313" key="3">
    <source>
        <dbReference type="EMBL" id="KAF5609418.1"/>
    </source>
</evidence>